<reference evidence="2 3" key="1">
    <citation type="submission" date="2019-03" db="EMBL/GenBank/DDBJ databases">
        <title>First draft genome of Liparis tanakae, snailfish: a comprehensive survey of snailfish specific genes.</title>
        <authorList>
            <person name="Kim W."/>
            <person name="Song I."/>
            <person name="Jeong J.-H."/>
            <person name="Kim D."/>
            <person name="Kim S."/>
            <person name="Ryu S."/>
            <person name="Song J.Y."/>
            <person name="Lee S.K."/>
        </authorList>
    </citation>
    <scope>NUCLEOTIDE SEQUENCE [LARGE SCALE GENOMIC DNA]</scope>
    <source>
        <tissue evidence="2">Muscle</tissue>
    </source>
</reference>
<protein>
    <submittedName>
        <fullName evidence="2">Uncharacterized protein</fullName>
    </submittedName>
</protein>
<keyword evidence="3" id="KW-1185">Reference proteome</keyword>
<gene>
    <name evidence="2" type="ORF">EYF80_051909</name>
</gene>
<dbReference type="Proteomes" id="UP000314294">
    <property type="component" value="Unassembled WGS sequence"/>
</dbReference>
<name>A0A4Z2FAY9_9TELE</name>
<evidence type="ECO:0000313" key="2">
    <source>
        <dbReference type="EMBL" id="TNN37933.1"/>
    </source>
</evidence>
<dbReference type="AlphaFoldDB" id="A0A4Z2FAY9"/>
<feature type="region of interest" description="Disordered" evidence="1">
    <location>
        <begin position="16"/>
        <end position="48"/>
    </location>
</feature>
<comment type="caution">
    <text evidence="2">The sequence shown here is derived from an EMBL/GenBank/DDBJ whole genome shotgun (WGS) entry which is preliminary data.</text>
</comment>
<organism evidence="2 3">
    <name type="scientific">Liparis tanakae</name>
    <name type="common">Tanaka's snailfish</name>
    <dbReference type="NCBI Taxonomy" id="230148"/>
    <lineage>
        <taxon>Eukaryota</taxon>
        <taxon>Metazoa</taxon>
        <taxon>Chordata</taxon>
        <taxon>Craniata</taxon>
        <taxon>Vertebrata</taxon>
        <taxon>Euteleostomi</taxon>
        <taxon>Actinopterygii</taxon>
        <taxon>Neopterygii</taxon>
        <taxon>Teleostei</taxon>
        <taxon>Neoteleostei</taxon>
        <taxon>Acanthomorphata</taxon>
        <taxon>Eupercaria</taxon>
        <taxon>Perciformes</taxon>
        <taxon>Cottioidei</taxon>
        <taxon>Cottales</taxon>
        <taxon>Liparidae</taxon>
        <taxon>Liparis</taxon>
    </lineage>
</organism>
<dbReference type="EMBL" id="SRLO01001425">
    <property type="protein sequence ID" value="TNN37933.1"/>
    <property type="molecule type" value="Genomic_DNA"/>
</dbReference>
<sequence>MKRRLASVLRLIKSAGGRGAARSRHDDPLVSARRIPKSETPAGRSPPALCTRRLELEPMAASVFWHRGGPEAGGRGDKLVEKERGEESLSCRSCRLQASSFFGCTITQNSLTIPVFSPQRRLPTGGASRGRGFKETFEIS</sequence>
<proteinExistence type="predicted"/>
<accession>A0A4Z2FAY9</accession>
<evidence type="ECO:0000313" key="3">
    <source>
        <dbReference type="Proteomes" id="UP000314294"/>
    </source>
</evidence>
<evidence type="ECO:0000256" key="1">
    <source>
        <dbReference type="SAM" id="MobiDB-lite"/>
    </source>
</evidence>